<feature type="region of interest" description="Disordered" evidence="2">
    <location>
        <begin position="221"/>
        <end position="249"/>
    </location>
</feature>
<evidence type="ECO:0000256" key="2">
    <source>
        <dbReference type="SAM" id="MobiDB-lite"/>
    </source>
</evidence>
<feature type="compositionally biased region" description="Basic and acidic residues" evidence="2">
    <location>
        <begin position="221"/>
        <end position="233"/>
    </location>
</feature>
<feature type="transmembrane region" description="Helical" evidence="3">
    <location>
        <begin position="273"/>
        <end position="290"/>
    </location>
</feature>
<dbReference type="Proteomes" id="UP000596661">
    <property type="component" value="Chromosome 7"/>
</dbReference>
<evidence type="ECO:0000256" key="3">
    <source>
        <dbReference type="SAM" id="Phobius"/>
    </source>
</evidence>
<evidence type="ECO:0000256" key="1">
    <source>
        <dbReference type="SAM" id="Coils"/>
    </source>
</evidence>
<keyword evidence="1" id="KW-0175">Coiled coil</keyword>
<keyword evidence="3" id="KW-1133">Transmembrane helix</keyword>
<dbReference type="AlphaFoldDB" id="A0A803Q2Y8"/>
<keyword evidence="3" id="KW-0472">Membrane</keyword>
<evidence type="ECO:0000313" key="4">
    <source>
        <dbReference type="EnsemblPlants" id="cds.evm.model.07.1523"/>
    </source>
</evidence>
<feature type="region of interest" description="Disordered" evidence="2">
    <location>
        <begin position="1"/>
        <end position="33"/>
    </location>
</feature>
<protein>
    <submittedName>
        <fullName evidence="4">Uncharacterized protein</fullName>
    </submittedName>
</protein>
<evidence type="ECO:0000313" key="5">
    <source>
        <dbReference type="Proteomes" id="UP000596661"/>
    </source>
</evidence>
<dbReference type="EnsemblPlants" id="evm.model.07.1523">
    <property type="protein sequence ID" value="cds.evm.model.07.1523"/>
    <property type="gene ID" value="evm.TU.07.1523"/>
</dbReference>
<feature type="region of interest" description="Disordered" evidence="2">
    <location>
        <begin position="304"/>
        <end position="329"/>
    </location>
</feature>
<feature type="compositionally biased region" description="Basic and acidic residues" evidence="2">
    <location>
        <begin position="13"/>
        <end position="22"/>
    </location>
</feature>
<keyword evidence="3" id="KW-0812">Transmembrane</keyword>
<keyword evidence="5" id="KW-1185">Reference proteome</keyword>
<sequence>MEDQGEVFLDTSSEAKHEEGAARRLSFGGFNKEGQPMSEAGEVLKAGEDYITEEYIEAISLRRQGTLRDWWVSPPSVVTRAKMKNSLKHGWGEPSPHDTSWLFNLKSSSKQNRLGYFYFSQFKEKWLTGTTNTVVSKLGNFVDEYYFFQGMDTVHTSFQQVPSYYLSPFTLGLKRRAQKILQLPDTAWNITLLAIEANFVKYKLYLADFMPRAVKKANKVKPDQEDVIEQEKSSKKRKKAPPSNQAPAERSIRENAFAYMQGILTFICSSSDVPYIIFAFNFLVFFICKYQKVFQALKKSGAPTQRASKSKGAKGGSSNGPSPIKSSNSAIMLSSEAKKGKEMHQYYLDRLLPEEVDTVRVELGEVNKKILDANKWIEGLTKEIKEMPSTAQLEAENEALSKELNELKDEREGLRTLLSKLTKDKRRGRQI</sequence>
<feature type="coiled-coil region" evidence="1">
    <location>
        <begin position="390"/>
        <end position="424"/>
    </location>
</feature>
<organism evidence="4 5">
    <name type="scientific">Cannabis sativa</name>
    <name type="common">Hemp</name>
    <name type="synonym">Marijuana</name>
    <dbReference type="NCBI Taxonomy" id="3483"/>
    <lineage>
        <taxon>Eukaryota</taxon>
        <taxon>Viridiplantae</taxon>
        <taxon>Streptophyta</taxon>
        <taxon>Embryophyta</taxon>
        <taxon>Tracheophyta</taxon>
        <taxon>Spermatophyta</taxon>
        <taxon>Magnoliopsida</taxon>
        <taxon>eudicotyledons</taxon>
        <taxon>Gunneridae</taxon>
        <taxon>Pentapetalae</taxon>
        <taxon>rosids</taxon>
        <taxon>fabids</taxon>
        <taxon>Rosales</taxon>
        <taxon>Cannabaceae</taxon>
        <taxon>Cannabis</taxon>
    </lineage>
</organism>
<dbReference type="EMBL" id="UZAU01000669">
    <property type="status" value="NOT_ANNOTATED_CDS"/>
    <property type="molecule type" value="Genomic_DNA"/>
</dbReference>
<name>A0A803Q2Y8_CANSA</name>
<proteinExistence type="predicted"/>
<reference evidence="4" key="1">
    <citation type="submission" date="2018-11" db="EMBL/GenBank/DDBJ databases">
        <authorList>
            <person name="Grassa J C."/>
        </authorList>
    </citation>
    <scope>NUCLEOTIDE SEQUENCE [LARGE SCALE GENOMIC DNA]</scope>
</reference>
<reference evidence="4" key="2">
    <citation type="submission" date="2021-03" db="UniProtKB">
        <authorList>
            <consortium name="EnsemblPlants"/>
        </authorList>
    </citation>
    <scope>IDENTIFICATION</scope>
</reference>
<dbReference type="Gramene" id="evm.model.07.1523">
    <property type="protein sequence ID" value="cds.evm.model.07.1523"/>
    <property type="gene ID" value="evm.TU.07.1523"/>
</dbReference>
<accession>A0A803Q2Y8</accession>
<feature type="compositionally biased region" description="Polar residues" evidence="2">
    <location>
        <begin position="319"/>
        <end position="329"/>
    </location>
</feature>